<name>A0A699YK73_HAELA</name>
<dbReference type="PROSITE" id="PS50106">
    <property type="entry name" value="PDZ"/>
    <property type="match status" value="1"/>
</dbReference>
<dbReference type="Gene3D" id="2.30.42.10">
    <property type="match status" value="1"/>
</dbReference>
<dbReference type="Proteomes" id="UP000485058">
    <property type="component" value="Unassembled WGS sequence"/>
</dbReference>
<accession>A0A699YK73</accession>
<dbReference type="GO" id="GO:0008233">
    <property type="term" value="F:peptidase activity"/>
    <property type="evidence" value="ECO:0007669"/>
    <property type="project" value="UniProtKB-KW"/>
</dbReference>
<sequence length="102" mass="10424">FASAAVASRLRVGRGALVQTVSPGSAAEKAGVLPTRRTLSGISAGDVLVAIDSTPINSPADVTNVLDTLAISQRVTLRVLRNGGESGGQEQEVQLEAVLQSE</sequence>
<dbReference type="PANTHER" id="PTHR43343:SF3">
    <property type="entry name" value="PROTEASE DO-LIKE 8, CHLOROPLASTIC"/>
    <property type="match status" value="1"/>
</dbReference>
<dbReference type="GO" id="GO:0006508">
    <property type="term" value="P:proteolysis"/>
    <property type="evidence" value="ECO:0007669"/>
    <property type="project" value="UniProtKB-KW"/>
</dbReference>
<evidence type="ECO:0000256" key="2">
    <source>
        <dbReference type="ARBA" id="ARBA00022801"/>
    </source>
</evidence>
<dbReference type="InterPro" id="IPR036034">
    <property type="entry name" value="PDZ_sf"/>
</dbReference>
<evidence type="ECO:0000313" key="5">
    <source>
        <dbReference type="EMBL" id="GFH09881.1"/>
    </source>
</evidence>
<keyword evidence="6" id="KW-1185">Reference proteome</keyword>
<dbReference type="InterPro" id="IPR051201">
    <property type="entry name" value="Chloro_Bact_Ser_Proteases"/>
</dbReference>
<feature type="non-terminal residue" evidence="5">
    <location>
        <position position="1"/>
    </location>
</feature>
<proteinExistence type="predicted"/>
<dbReference type="InterPro" id="IPR001478">
    <property type="entry name" value="PDZ"/>
</dbReference>
<reference evidence="5 6" key="1">
    <citation type="submission" date="2020-02" db="EMBL/GenBank/DDBJ databases">
        <title>Draft genome sequence of Haematococcus lacustris strain NIES-144.</title>
        <authorList>
            <person name="Morimoto D."/>
            <person name="Nakagawa S."/>
            <person name="Yoshida T."/>
            <person name="Sawayama S."/>
        </authorList>
    </citation>
    <scope>NUCLEOTIDE SEQUENCE [LARGE SCALE GENOMIC DNA]</scope>
    <source>
        <strain evidence="5 6">NIES-144</strain>
    </source>
</reference>
<feature type="domain" description="PDZ" evidence="4">
    <location>
        <begin position="1"/>
        <end position="83"/>
    </location>
</feature>
<organism evidence="5 6">
    <name type="scientific">Haematococcus lacustris</name>
    <name type="common">Green alga</name>
    <name type="synonym">Haematococcus pluvialis</name>
    <dbReference type="NCBI Taxonomy" id="44745"/>
    <lineage>
        <taxon>Eukaryota</taxon>
        <taxon>Viridiplantae</taxon>
        <taxon>Chlorophyta</taxon>
        <taxon>core chlorophytes</taxon>
        <taxon>Chlorophyceae</taxon>
        <taxon>CS clade</taxon>
        <taxon>Chlamydomonadales</taxon>
        <taxon>Haematococcaceae</taxon>
        <taxon>Haematococcus</taxon>
    </lineage>
</organism>
<protein>
    <submittedName>
        <fullName evidence="5">PDZ domain-containing protein</fullName>
    </submittedName>
</protein>
<evidence type="ECO:0000259" key="4">
    <source>
        <dbReference type="PROSITE" id="PS50106"/>
    </source>
</evidence>
<keyword evidence="2" id="KW-0378">Hydrolase</keyword>
<dbReference type="EMBL" id="BLLF01000271">
    <property type="protein sequence ID" value="GFH09881.1"/>
    <property type="molecule type" value="Genomic_DNA"/>
</dbReference>
<evidence type="ECO:0000256" key="1">
    <source>
        <dbReference type="ARBA" id="ARBA00022670"/>
    </source>
</evidence>
<dbReference type="Pfam" id="PF13180">
    <property type="entry name" value="PDZ_2"/>
    <property type="match status" value="1"/>
</dbReference>
<evidence type="ECO:0000313" key="6">
    <source>
        <dbReference type="Proteomes" id="UP000485058"/>
    </source>
</evidence>
<feature type="compositionally biased region" description="Low complexity" evidence="3">
    <location>
        <begin position="88"/>
        <end position="102"/>
    </location>
</feature>
<dbReference type="PANTHER" id="PTHR43343">
    <property type="entry name" value="PEPTIDASE S12"/>
    <property type="match status" value="1"/>
</dbReference>
<comment type="caution">
    <text evidence="5">The sequence shown here is derived from an EMBL/GenBank/DDBJ whole genome shotgun (WGS) entry which is preliminary data.</text>
</comment>
<evidence type="ECO:0000256" key="3">
    <source>
        <dbReference type="SAM" id="MobiDB-lite"/>
    </source>
</evidence>
<feature type="region of interest" description="Disordered" evidence="3">
    <location>
        <begin position="83"/>
        <end position="102"/>
    </location>
</feature>
<gene>
    <name evidence="5" type="ORF">HaLaN_05106</name>
</gene>
<dbReference type="SUPFAM" id="SSF50156">
    <property type="entry name" value="PDZ domain-like"/>
    <property type="match status" value="1"/>
</dbReference>
<dbReference type="AlphaFoldDB" id="A0A699YK73"/>
<keyword evidence="1" id="KW-0645">Protease</keyword>